<gene>
    <name evidence="2" type="ORF">SAMN05421853_103244</name>
</gene>
<dbReference type="RefSeq" id="WP_093009952.1">
    <property type="nucleotide sequence ID" value="NZ_FOXV01000003.1"/>
</dbReference>
<dbReference type="InterPro" id="IPR016181">
    <property type="entry name" value="Acyl_CoA_acyltransferase"/>
</dbReference>
<name>A0A1I5X9N0_9RHOB</name>
<dbReference type="AlphaFoldDB" id="A0A1I5X9N0"/>
<organism evidence="2 3">
    <name type="scientific">Roseivivax halotolerans</name>
    <dbReference type="NCBI Taxonomy" id="93684"/>
    <lineage>
        <taxon>Bacteria</taxon>
        <taxon>Pseudomonadati</taxon>
        <taxon>Pseudomonadota</taxon>
        <taxon>Alphaproteobacteria</taxon>
        <taxon>Rhodobacterales</taxon>
        <taxon>Roseobacteraceae</taxon>
        <taxon>Roseivivax</taxon>
    </lineage>
</organism>
<dbReference type="Proteomes" id="UP000243106">
    <property type="component" value="Unassembled WGS sequence"/>
</dbReference>
<dbReference type="SUPFAM" id="SSF55729">
    <property type="entry name" value="Acyl-CoA N-acyltransferases (Nat)"/>
    <property type="match status" value="1"/>
</dbReference>
<evidence type="ECO:0000313" key="2">
    <source>
        <dbReference type="EMBL" id="SFQ28678.1"/>
    </source>
</evidence>
<sequence>MIVRPVTQEDVPACAAIVRRWLDSIDWMPASPSEAELRGYLAEGFPNREVWVYGTPAEGYLSLDPERCHISGFYVAEPGRGRGRALLDRAKSGRTRLSLNSHEANEQAHRFYAREGFVEVARGLEGNDGIPEIRMEWRA</sequence>
<evidence type="ECO:0000313" key="3">
    <source>
        <dbReference type="Proteomes" id="UP000243106"/>
    </source>
</evidence>
<protein>
    <submittedName>
        <fullName evidence="2">Acetyltransferase (GNAT) domain-containing protein</fullName>
    </submittedName>
</protein>
<dbReference type="Pfam" id="PF13673">
    <property type="entry name" value="Acetyltransf_10"/>
    <property type="match status" value="1"/>
</dbReference>
<proteinExistence type="predicted"/>
<accession>A0A1I5X9N0</accession>
<feature type="domain" description="N-acetyltransferase" evidence="1">
    <location>
        <begin position="1"/>
        <end position="139"/>
    </location>
</feature>
<dbReference type="STRING" id="93684.SAMN05421853_103244"/>
<dbReference type="InterPro" id="IPR000182">
    <property type="entry name" value="GNAT_dom"/>
</dbReference>
<keyword evidence="3" id="KW-1185">Reference proteome</keyword>
<dbReference type="PROSITE" id="PS51186">
    <property type="entry name" value="GNAT"/>
    <property type="match status" value="1"/>
</dbReference>
<keyword evidence="2" id="KW-0808">Transferase</keyword>
<evidence type="ECO:0000259" key="1">
    <source>
        <dbReference type="PROSITE" id="PS51186"/>
    </source>
</evidence>
<dbReference type="Gene3D" id="3.40.630.30">
    <property type="match status" value="1"/>
</dbReference>
<dbReference type="GO" id="GO:0016747">
    <property type="term" value="F:acyltransferase activity, transferring groups other than amino-acyl groups"/>
    <property type="evidence" value="ECO:0007669"/>
    <property type="project" value="InterPro"/>
</dbReference>
<dbReference type="EMBL" id="FOXV01000003">
    <property type="protein sequence ID" value="SFQ28678.1"/>
    <property type="molecule type" value="Genomic_DNA"/>
</dbReference>
<reference evidence="3" key="1">
    <citation type="submission" date="2016-10" db="EMBL/GenBank/DDBJ databases">
        <authorList>
            <person name="Varghese N."/>
            <person name="Submissions S."/>
        </authorList>
    </citation>
    <scope>NUCLEOTIDE SEQUENCE [LARGE SCALE GENOMIC DNA]</scope>
    <source>
        <strain evidence="3">JCM 10271</strain>
    </source>
</reference>